<feature type="transmembrane region" description="Helical" evidence="5">
    <location>
        <begin position="74"/>
        <end position="96"/>
    </location>
</feature>
<dbReference type="STRING" id="370526.SAMN04489835_2946"/>
<dbReference type="AlphaFoldDB" id="A0A1H6K2Z6"/>
<dbReference type="InterPro" id="IPR007318">
    <property type="entry name" value="Phopholipid_MeTrfase"/>
</dbReference>
<evidence type="ECO:0000256" key="1">
    <source>
        <dbReference type="ARBA" id="ARBA00004127"/>
    </source>
</evidence>
<comment type="subcellular location">
    <subcellularLocation>
        <location evidence="1">Endomembrane system</location>
        <topology evidence="1">Multi-pass membrane protein</topology>
    </subcellularLocation>
</comment>
<name>A0A1H6K2Z6_MYCRU</name>
<dbReference type="PANTHER" id="PTHR43847:SF1">
    <property type="entry name" value="BLL3993 PROTEIN"/>
    <property type="match status" value="1"/>
</dbReference>
<organism evidence="6 7">
    <name type="scientific">Mycolicibacterium rutilum</name>
    <name type="common">Mycobacterium rutilum</name>
    <dbReference type="NCBI Taxonomy" id="370526"/>
    <lineage>
        <taxon>Bacteria</taxon>
        <taxon>Bacillati</taxon>
        <taxon>Actinomycetota</taxon>
        <taxon>Actinomycetes</taxon>
        <taxon>Mycobacteriales</taxon>
        <taxon>Mycobacteriaceae</taxon>
        <taxon>Mycolicibacterium</taxon>
    </lineage>
</organism>
<feature type="transmembrane region" description="Helical" evidence="5">
    <location>
        <begin position="7"/>
        <end position="26"/>
    </location>
</feature>
<dbReference type="EMBL" id="LT629971">
    <property type="protein sequence ID" value="SEH69355.1"/>
    <property type="molecule type" value="Genomic_DNA"/>
</dbReference>
<keyword evidence="6" id="KW-0489">Methyltransferase</keyword>
<protein>
    <submittedName>
        <fullName evidence="6">Protein-S-isoprenylcysteine O-methyltransferase Ste14</fullName>
    </submittedName>
</protein>
<dbReference type="Pfam" id="PF04191">
    <property type="entry name" value="PEMT"/>
    <property type="match status" value="1"/>
</dbReference>
<evidence type="ECO:0000256" key="4">
    <source>
        <dbReference type="ARBA" id="ARBA00023136"/>
    </source>
</evidence>
<sequence length="224" mass="25127">MKLIVQLTISSLFGIVFVGALLFGPAGTFDYWQAWVFIVIFSVLTTVPNLYLAQRRPEVLRRRMRAGPTAERRPAQRFASIGYLLLFVLVAVVSALDHRFGWSTVPTPVVVLGLVLVTVGLGIAMSVILLNSYAAATVTVERDQQVVSTGWYGFVRHPMYFGVLIMFIGCPLALDSLWGLVLLLPGLVVFAVRILDEEALLRQELTGYDEYTEKVRYRLLPYVW</sequence>
<dbReference type="GO" id="GO:0032259">
    <property type="term" value="P:methylation"/>
    <property type="evidence" value="ECO:0007669"/>
    <property type="project" value="UniProtKB-KW"/>
</dbReference>
<feature type="transmembrane region" description="Helical" evidence="5">
    <location>
        <begin position="108"/>
        <end position="130"/>
    </location>
</feature>
<proteinExistence type="predicted"/>
<keyword evidence="3 5" id="KW-1133">Transmembrane helix</keyword>
<reference evidence="7" key="1">
    <citation type="submission" date="2016-10" db="EMBL/GenBank/DDBJ databases">
        <authorList>
            <person name="Varghese N."/>
            <person name="Submissions S."/>
        </authorList>
    </citation>
    <scope>NUCLEOTIDE SEQUENCE [LARGE SCALE GENOMIC DNA]</scope>
    <source>
        <strain evidence="7">DSM 45405</strain>
    </source>
</reference>
<dbReference type="Proteomes" id="UP000182915">
    <property type="component" value="Chromosome I"/>
</dbReference>
<accession>A0A1H6K2Z6</accession>
<dbReference type="Gene3D" id="1.20.120.1630">
    <property type="match status" value="1"/>
</dbReference>
<keyword evidence="4 5" id="KW-0472">Membrane</keyword>
<feature type="transmembrane region" description="Helical" evidence="5">
    <location>
        <begin position="151"/>
        <end position="170"/>
    </location>
</feature>
<evidence type="ECO:0000256" key="2">
    <source>
        <dbReference type="ARBA" id="ARBA00022692"/>
    </source>
</evidence>
<dbReference type="RefSeq" id="WP_083407766.1">
    <property type="nucleotide sequence ID" value="NZ_LT629971.1"/>
</dbReference>
<dbReference type="GO" id="GO:0008168">
    <property type="term" value="F:methyltransferase activity"/>
    <property type="evidence" value="ECO:0007669"/>
    <property type="project" value="UniProtKB-KW"/>
</dbReference>
<evidence type="ECO:0000256" key="5">
    <source>
        <dbReference type="SAM" id="Phobius"/>
    </source>
</evidence>
<keyword evidence="2 5" id="KW-0812">Transmembrane</keyword>
<evidence type="ECO:0000313" key="6">
    <source>
        <dbReference type="EMBL" id="SEH69355.1"/>
    </source>
</evidence>
<gene>
    <name evidence="6" type="ORF">SAMN04489835_2946</name>
</gene>
<evidence type="ECO:0000256" key="3">
    <source>
        <dbReference type="ARBA" id="ARBA00022989"/>
    </source>
</evidence>
<dbReference type="OrthoDB" id="7203053at2"/>
<dbReference type="GO" id="GO:0012505">
    <property type="term" value="C:endomembrane system"/>
    <property type="evidence" value="ECO:0007669"/>
    <property type="project" value="UniProtKB-SubCell"/>
</dbReference>
<evidence type="ECO:0000313" key="7">
    <source>
        <dbReference type="Proteomes" id="UP000182915"/>
    </source>
</evidence>
<dbReference type="PANTHER" id="PTHR43847">
    <property type="entry name" value="BLL3993 PROTEIN"/>
    <property type="match status" value="1"/>
</dbReference>
<keyword evidence="6" id="KW-0808">Transferase</keyword>
<feature type="transmembrane region" description="Helical" evidence="5">
    <location>
        <begin position="32"/>
        <end position="53"/>
    </location>
</feature>
<keyword evidence="7" id="KW-1185">Reference proteome</keyword>
<feature type="transmembrane region" description="Helical" evidence="5">
    <location>
        <begin position="176"/>
        <end position="195"/>
    </location>
</feature>
<dbReference type="InterPro" id="IPR052527">
    <property type="entry name" value="Metal_cation-efflux_comp"/>
</dbReference>